<reference evidence="2" key="1">
    <citation type="submission" date="2024-07" db="EMBL/GenBank/DDBJ databases">
        <authorList>
            <person name="Yu S.T."/>
        </authorList>
    </citation>
    <scope>NUCLEOTIDE SEQUENCE</scope>
    <source>
        <strain evidence="2">R44</strain>
    </source>
</reference>
<accession>A0AB39T3H3</accession>
<protein>
    <recommendedName>
        <fullName evidence="3">Integral membrane protein</fullName>
    </recommendedName>
</protein>
<evidence type="ECO:0008006" key="3">
    <source>
        <dbReference type="Google" id="ProtNLM"/>
    </source>
</evidence>
<keyword evidence="1" id="KW-1133">Transmembrane helix</keyword>
<proteinExistence type="predicted"/>
<gene>
    <name evidence="2" type="ORF">AB5J54_23010</name>
</gene>
<dbReference type="RefSeq" id="WP_369145796.1">
    <property type="nucleotide sequence ID" value="NZ_CP163444.1"/>
</dbReference>
<organism evidence="2">
    <name type="scientific">Streptomyces sp. R44</name>
    <dbReference type="NCBI Taxonomy" id="3238633"/>
    <lineage>
        <taxon>Bacteria</taxon>
        <taxon>Bacillati</taxon>
        <taxon>Actinomycetota</taxon>
        <taxon>Actinomycetes</taxon>
        <taxon>Kitasatosporales</taxon>
        <taxon>Streptomycetaceae</taxon>
        <taxon>Streptomyces</taxon>
    </lineage>
</organism>
<evidence type="ECO:0000313" key="2">
    <source>
        <dbReference type="EMBL" id="XDQ73193.1"/>
    </source>
</evidence>
<name>A0AB39T3H3_9ACTN</name>
<keyword evidence="1" id="KW-0472">Membrane</keyword>
<dbReference type="EMBL" id="CP163444">
    <property type="protein sequence ID" value="XDQ73193.1"/>
    <property type="molecule type" value="Genomic_DNA"/>
</dbReference>
<keyword evidence="1" id="KW-0812">Transmembrane</keyword>
<feature type="transmembrane region" description="Helical" evidence="1">
    <location>
        <begin position="130"/>
        <end position="152"/>
    </location>
</feature>
<dbReference type="AlphaFoldDB" id="A0AB39T3H3"/>
<evidence type="ECO:0000256" key="1">
    <source>
        <dbReference type="SAM" id="Phobius"/>
    </source>
</evidence>
<sequence length="186" mass="19401">MESGEPVELASSMTTMKGLVRLALVAERFGYAYADLRQAGDGGFVMSLVPDPGPEARALAAENRARYPHAGAGGALPPLVPGAADLLMARMYLDLRGRYSTGERAVLTVVGSVAASLVFGFELGGNATGALTIAGVAWASSMALLTVPLVLGRRHAVRYAARLEAAGYTPVTDRDGRLRYVPGPRA</sequence>
<feature type="transmembrane region" description="Helical" evidence="1">
    <location>
        <begin position="105"/>
        <end position="124"/>
    </location>
</feature>